<dbReference type="PROSITE" id="PS50911">
    <property type="entry name" value="CHAP"/>
    <property type="match status" value="1"/>
</dbReference>
<evidence type="ECO:0000313" key="3">
    <source>
        <dbReference type="Proteomes" id="UP000770161"/>
    </source>
</evidence>
<accession>A0ABS6GU02</accession>
<dbReference type="Pfam" id="PF25606">
    <property type="entry name" value="SH3b_P2"/>
    <property type="match status" value="1"/>
</dbReference>
<dbReference type="EMBL" id="JAHLZN010000001">
    <property type="protein sequence ID" value="MBU6112561.1"/>
    <property type="molecule type" value="Genomic_DNA"/>
</dbReference>
<dbReference type="PANTHER" id="PTHR30404:SF8">
    <property type="entry name" value="AUTOLYSIN PH-RELATED"/>
    <property type="match status" value="1"/>
</dbReference>
<name>A0ABS6GU02_MAMLE</name>
<gene>
    <name evidence="2" type="ORF">KQ656_01255</name>
</gene>
<dbReference type="PANTHER" id="PTHR30404">
    <property type="entry name" value="N-ACETYLMURAMOYL-L-ALANINE AMIDASE"/>
    <property type="match status" value="1"/>
</dbReference>
<evidence type="ECO:0000313" key="2">
    <source>
        <dbReference type="EMBL" id="MBU6112561.1"/>
    </source>
</evidence>
<dbReference type="Proteomes" id="UP000770161">
    <property type="component" value="Unassembled WGS sequence"/>
</dbReference>
<protein>
    <submittedName>
        <fullName evidence="2">N-acetylmuramoyl-L-alanine amidase</fullName>
    </submittedName>
</protein>
<sequence>MAVTKTKAQAHAYMNKLKGKGWDFDNAYGWQCFDLVNFYWNYLTGDQLYGLYAKDIPFKNSFNGLATVYENTPSFLPQKGDIVVWNGNWGGGAGHVAIVQSANINTFVSLDQNWWGGGANKTEVAQYISHTYDFPMYFIRPHYKAKSTVKDKVTSVVKPNTKPKTKKKFVLVAGHGYNDPGAVGNGTNERDFIRKNIIDNVAKYLRQAGHTVTLYDKKQDMYQDTAYGYNRGDKKKYGLYWVKNKLKPDGVIEFHLDSASPSASGGHVIKNAYAADSIDKGLQKSLEETVGTIRGITTRNDLLNANVAYSENINYRLIEMGFITSKKDMNYIKNNLQHFTKKLAEGIHGKSIGGTPAGNSKKITWNWTGRFTANTLIKVRKSEGLKGKQVPQSDWIQSGQWVDFVSVTKKDGYWWIKFKYPTNPGAGYFYCAVCKITDKEEKIKKEKYWGKIKWKK</sequence>
<proteinExistence type="predicted"/>
<dbReference type="InterPro" id="IPR007921">
    <property type="entry name" value="CHAP_dom"/>
</dbReference>
<dbReference type="SMART" id="SM00646">
    <property type="entry name" value="Ami_3"/>
    <property type="match status" value="1"/>
</dbReference>
<evidence type="ECO:0000259" key="1">
    <source>
        <dbReference type="PROSITE" id="PS50911"/>
    </source>
</evidence>
<reference evidence="2 3" key="1">
    <citation type="submission" date="2021-06" db="EMBL/GenBank/DDBJ databases">
        <title>Staphylococcus lentus K169 genome sequencing.</title>
        <authorList>
            <person name="Sundareshan S."/>
            <person name="Akhila D.S."/>
            <person name="Prachi D."/>
            <person name="Sivakumar R."/>
            <person name="Rajendhran J."/>
            <person name="Isloor S."/>
            <person name="Hegde N.R."/>
        </authorList>
    </citation>
    <scope>NUCLEOTIDE SEQUENCE [LARGE SCALE GENOMIC DNA]</scope>
    <source>
        <strain evidence="2 3">K169</strain>
    </source>
</reference>
<dbReference type="Pfam" id="PF05257">
    <property type="entry name" value="CHAP"/>
    <property type="match status" value="1"/>
</dbReference>
<feature type="domain" description="Peptidase C51" evidence="1">
    <location>
        <begin position="7"/>
        <end position="140"/>
    </location>
</feature>
<keyword evidence="3" id="KW-1185">Reference proteome</keyword>
<dbReference type="InterPro" id="IPR050695">
    <property type="entry name" value="N-acetylmuramoyl_amidase_3"/>
</dbReference>
<dbReference type="RefSeq" id="WP_216683207.1">
    <property type="nucleotide sequence ID" value="NZ_JAHLZN010000001.1"/>
</dbReference>
<dbReference type="InterPro" id="IPR057958">
    <property type="entry name" value="SH3b_P2_dom"/>
</dbReference>
<dbReference type="CDD" id="cd02696">
    <property type="entry name" value="MurNAc-LAA"/>
    <property type="match status" value="1"/>
</dbReference>
<comment type="caution">
    <text evidence="2">The sequence shown here is derived from an EMBL/GenBank/DDBJ whole genome shotgun (WGS) entry which is preliminary data.</text>
</comment>
<organism evidence="2 3">
    <name type="scientific">Mammaliicoccus lentus</name>
    <name type="common">Staphylococcus lentus</name>
    <dbReference type="NCBI Taxonomy" id="42858"/>
    <lineage>
        <taxon>Bacteria</taxon>
        <taxon>Bacillati</taxon>
        <taxon>Bacillota</taxon>
        <taxon>Bacilli</taxon>
        <taxon>Bacillales</taxon>
        <taxon>Staphylococcaceae</taxon>
        <taxon>Mammaliicoccus</taxon>
    </lineage>
</organism>
<dbReference type="InterPro" id="IPR002508">
    <property type="entry name" value="MurNAc-LAA_cat"/>
</dbReference>
<dbReference type="Pfam" id="PF01520">
    <property type="entry name" value="Amidase_3"/>
    <property type="match status" value="1"/>
</dbReference>